<dbReference type="Proteomes" id="UP001177003">
    <property type="component" value="Chromosome 9"/>
</dbReference>
<feature type="region of interest" description="Disordered" evidence="1">
    <location>
        <begin position="65"/>
        <end position="92"/>
    </location>
</feature>
<evidence type="ECO:0000313" key="3">
    <source>
        <dbReference type="EMBL" id="CAI9301042.1"/>
    </source>
</evidence>
<accession>A0AA36A0K3</accession>
<dbReference type="InterPro" id="IPR008906">
    <property type="entry name" value="HATC_C_dom"/>
</dbReference>
<feature type="domain" description="HAT C-terminal dimerisation" evidence="2">
    <location>
        <begin position="12"/>
        <end position="71"/>
    </location>
</feature>
<dbReference type="EMBL" id="OX465085">
    <property type="protein sequence ID" value="CAI9301042.1"/>
    <property type="molecule type" value="Genomic_DNA"/>
</dbReference>
<dbReference type="SUPFAM" id="SSF53098">
    <property type="entry name" value="Ribonuclease H-like"/>
    <property type="match status" value="1"/>
</dbReference>
<organism evidence="3 4">
    <name type="scientific">Lactuca saligna</name>
    <name type="common">Willowleaf lettuce</name>
    <dbReference type="NCBI Taxonomy" id="75948"/>
    <lineage>
        <taxon>Eukaryota</taxon>
        <taxon>Viridiplantae</taxon>
        <taxon>Streptophyta</taxon>
        <taxon>Embryophyta</taxon>
        <taxon>Tracheophyta</taxon>
        <taxon>Spermatophyta</taxon>
        <taxon>Magnoliopsida</taxon>
        <taxon>eudicotyledons</taxon>
        <taxon>Gunneridae</taxon>
        <taxon>Pentapetalae</taxon>
        <taxon>asterids</taxon>
        <taxon>campanulids</taxon>
        <taxon>Asterales</taxon>
        <taxon>Asteraceae</taxon>
        <taxon>Cichorioideae</taxon>
        <taxon>Cichorieae</taxon>
        <taxon>Lactucinae</taxon>
        <taxon>Lactuca</taxon>
    </lineage>
</organism>
<dbReference type="PANTHER" id="PTHR23272">
    <property type="entry name" value="BED FINGER-RELATED"/>
    <property type="match status" value="1"/>
</dbReference>
<reference evidence="3" key="1">
    <citation type="submission" date="2023-04" db="EMBL/GenBank/DDBJ databases">
        <authorList>
            <person name="Vijverberg K."/>
            <person name="Xiong W."/>
            <person name="Schranz E."/>
        </authorList>
    </citation>
    <scope>NUCLEOTIDE SEQUENCE</scope>
</reference>
<keyword evidence="4" id="KW-1185">Reference proteome</keyword>
<dbReference type="PANTHER" id="PTHR23272:SF190">
    <property type="entry name" value="ZINC FINGER, BED-TYPE-RELATED"/>
    <property type="match status" value="1"/>
</dbReference>
<gene>
    <name evidence="3" type="ORF">LSALG_LOCUS39627</name>
</gene>
<dbReference type="Pfam" id="PF05699">
    <property type="entry name" value="Dimer_Tnp_hAT"/>
    <property type="match status" value="1"/>
</dbReference>
<protein>
    <recommendedName>
        <fullName evidence="2">HAT C-terminal dimerisation domain-containing protein</fullName>
    </recommendedName>
</protein>
<dbReference type="InterPro" id="IPR012337">
    <property type="entry name" value="RNaseH-like_sf"/>
</dbReference>
<dbReference type="GO" id="GO:0046983">
    <property type="term" value="F:protein dimerization activity"/>
    <property type="evidence" value="ECO:0007669"/>
    <property type="project" value="InterPro"/>
</dbReference>
<name>A0AA36A0K3_LACSI</name>
<evidence type="ECO:0000259" key="2">
    <source>
        <dbReference type="Pfam" id="PF05699"/>
    </source>
</evidence>
<dbReference type="AlphaFoldDB" id="A0AA36A0K3"/>
<proteinExistence type="predicted"/>
<sequence>MLSEDDGFKKTELDDYLAEKLLPNEEGFDILMWWKCNGSKFPILQKIARDVLAIPISTVASKSTFSMSGNKKEIQGKNQDESKTVAYDDDVE</sequence>
<feature type="compositionally biased region" description="Basic and acidic residues" evidence="1">
    <location>
        <begin position="70"/>
        <end position="83"/>
    </location>
</feature>
<evidence type="ECO:0000313" key="4">
    <source>
        <dbReference type="Proteomes" id="UP001177003"/>
    </source>
</evidence>
<evidence type="ECO:0000256" key="1">
    <source>
        <dbReference type="SAM" id="MobiDB-lite"/>
    </source>
</evidence>